<organism evidence="6 7">
    <name type="scientific">Branchiostoma lanceolatum</name>
    <name type="common">Common lancelet</name>
    <name type="synonym">Amphioxus lanceolatum</name>
    <dbReference type="NCBI Taxonomy" id="7740"/>
    <lineage>
        <taxon>Eukaryota</taxon>
        <taxon>Metazoa</taxon>
        <taxon>Chordata</taxon>
        <taxon>Cephalochordata</taxon>
        <taxon>Leptocardii</taxon>
        <taxon>Amphioxiformes</taxon>
        <taxon>Branchiostomatidae</taxon>
        <taxon>Branchiostoma</taxon>
    </lineage>
</organism>
<evidence type="ECO:0000256" key="5">
    <source>
        <dbReference type="SAM" id="SignalP"/>
    </source>
</evidence>
<keyword evidence="3" id="KW-0964">Secreted</keyword>
<evidence type="ECO:0000256" key="1">
    <source>
        <dbReference type="ARBA" id="ARBA00004613"/>
    </source>
</evidence>
<dbReference type="Proteomes" id="UP000838412">
    <property type="component" value="Chromosome 7"/>
</dbReference>
<feature type="chain" id="PRO_5035455342" evidence="5">
    <location>
        <begin position="22"/>
        <end position="176"/>
    </location>
</feature>
<name>A0A8K0EXU4_BRALA</name>
<evidence type="ECO:0000256" key="3">
    <source>
        <dbReference type="ARBA" id="ARBA00022525"/>
    </source>
</evidence>
<comment type="subcellular location">
    <subcellularLocation>
        <location evidence="1">Secreted</location>
    </subcellularLocation>
</comment>
<dbReference type="Gene3D" id="2.10.90.10">
    <property type="entry name" value="Cystine-knot cytokines"/>
    <property type="match status" value="1"/>
</dbReference>
<dbReference type="InterPro" id="IPR010345">
    <property type="entry name" value="IL-17_fam"/>
</dbReference>
<proteinExistence type="inferred from homology"/>
<evidence type="ECO:0000313" key="6">
    <source>
        <dbReference type="EMBL" id="CAH1270469.1"/>
    </source>
</evidence>
<dbReference type="Pfam" id="PF06083">
    <property type="entry name" value="IL17"/>
    <property type="match status" value="1"/>
</dbReference>
<evidence type="ECO:0000256" key="2">
    <source>
        <dbReference type="ARBA" id="ARBA00007236"/>
    </source>
</evidence>
<dbReference type="InterPro" id="IPR029034">
    <property type="entry name" value="Cystine-knot_cytokine"/>
</dbReference>
<sequence length="176" mass="18820">MASFIMALFSVLALGSVLVSGIAIPTTDTLPTDATAEARSATGCGEPSAAQLSQLLSDCTSAINPETETLSSGPNPCEDGTCLQPEENDVSQRAYCPWQVVVDSNPNRFPTDIAYARCQSIFPGHHPNYNWNMGCDSITYTKPVLVREECGGADNTYRYKCVHLNVPNACVAAEPL</sequence>
<gene>
    <name evidence="6" type="primary">Hypp4344</name>
    <name evidence="6" type="ORF">BLAG_LOCUS22750</name>
</gene>
<keyword evidence="4 5" id="KW-0732">Signal</keyword>
<keyword evidence="7" id="KW-1185">Reference proteome</keyword>
<dbReference type="GO" id="GO:0005576">
    <property type="term" value="C:extracellular region"/>
    <property type="evidence" value="ECO:0007669"/>
    <property type="project" value="UniProtKB-SubCell"/>
</dbReference>
<dbReference type="AlphaFoldDB" id="A0A8K0EXU4"/>
<comment type="similarity">
    <text evidence="2">Belongs to the IL-17 family.</text>
</comment>
<dbReference type="GO" id="GO:0005125">
    <property type="term" value="F:cytokine activity"/>
    <property type="evidence" value="ECO:0007669"/>
    <property type="project" value="InterPro"/>
</dbReference>
<dbReference type="OrthoDB" id="6038945at2759"/>
<evidence type="ECO:0000313" key="7">
    <source>
        <dbReference type="Proteomes" id="UP000838412"/>
    </source>
</evidence>
<evidence type="ECO:0000256" key="4">
    <source>
        <dbReference type="ARBA" id="ARBA00022729"/>
    </source>
</evidence>
<protein>
    <submittedName>
        <fullName evidence="6">Hypp4344 protein</fullName>
    </submittedName>
</protein>
<dbReference type="EMBL" id="OV696692">
    <property type="protein sequence ID" value="CAH1270469.1"/>
    <property type="molecule type" value="Genomic_DNA"/>
</dbReference>
<reference evidence="6" key="1">
    <citation type="submission" date="2022-01" db="EMBL/GenBank/DDBJ databases">
        <authorList>
            <person name="Braso-Vives M."/>
        </authorList>
    </citation>
    <scope>NUCLEOTIDE SEQUENCE</scope>
</reference>
<feature type="signal peptide" evidence="5">
    <location>
        <begin position="1"/>
        <end position="21"/>
    </location>
</feature>
<dbReference type="SUPFAM" id="SSF57501">
    <property type="entry name" value="Cystine-knot cytokines"/>
    <property type="match status" value="1"/>
</dbReference>
<accession>A0A8K0EXU4</accession>